<keyword evidence="8" id="KW-0175">Coiled coil</keyword>
<dbReference type="Gene3D" id="2.60.40.2380">
    <property type="match status" value="1"/>
</dbReference>
<feature type="domain" description="Histidine kinase" evidence="10">
    <location>
        <begin position="428"/>
        <end position="613"/>
    </location>
</feature>
<dbReference type="AlphaFoldDB" id="A0AAX2AEW5"/>
<feature type="transmembrane region" description="Helical" evidence="9">
    <location>
        <begin position="275"/>
        <end position="292"/>
    </location>
</feature>
<proteinExistence type="predicted"/>
<keyword evidence="9" id="KW-0812">Transmembrane</keyword>
<dbReference type="PANTHER" id="PTHR41523:SF8">
    <property type="entry name" value="ETHYLENE RESPONSE SENSOR PROTEIN"/>
    <property type="match status" value="1"/>
</dbReference>
<evidence type="ECO:0000256" key="1">
    <source>
        <dbReference type="ARBA" id="ARBA00000085"/>
    </source>
</evidence>
<dbReference type="EMBL" id="NXID01000056">
    <property type="protein sequence ID" value="RXK13745.1"/>
    <property type="molecule type" value="Genomic_DNA"/>
</dbReference>
<accession>A0AAX2AEW5</accession>
<dbReference type="InterPro" id="IPR011622">
    <property type="entry name" value="7TMR_DISM_rcpt_extracell_dom2"/>
</dbReference>
<evidence type="ECO:0000256" key="8">
    <source>
        <dbReference type="SAM" id="Coils"/>
    </source>
</evidence>
<keyword evidence="4" id="KW-0808">Transferase</keyword>
<dbReference type="InterPro" id="IPR011623">
    <property type="entry name" value="7TMR_DISM_rcpt_extracell_dom1"/>
</dbReference>
<keyword evidence="12" id="KW-1185">Reference proteome</keyword>
<keyword evidence="6 11" id="KW-0418">Kinase</keyword>
<feature type="transmembrane region" description="Helical" evidence="9">
    <location>
        <begin position="207"/>
        <end position="231"/>
    </location>
</feature>
<dbReference type="Pfam" id="PF07695">
    <property type="entry name" value="7TMR-DISM_7TM"/>
    <property type="match status" value="1"/>
</dbReference>
<gene>
    <name evidence="11" type="ORF">CP985_12975</name>
</gene>
<evidence type="ECO:0000256" key="5">
    <source>
        <dbReference type="ARBA" id="ARBA00022741"/>
    </source>
</evidence>
<protein>
    <recommendedName>
        <fullName evidence="2">histidine kinase</fullName>
        <ecNumber evidence="2">2.7.13.3</ecNumber>
    </recommendedName>
</protein>
<feature type="transmembrane region" description="Helical" evidence="9">
    <location>
        <begin position="356"/>
        <end position="376"/>
    </location>
</feature>
<dbReference type="PANTHER" id="PTHR41523">
    <property type="entry name" value="TWO-COMPONENT SYSTEM SENSOR PROTEIN"/>
    <property type="match status" value="1"/>
</dbReference>
<evidence type="ECO:0000313" key="11">
    <source>
        <dbReference type="EMBL" id="RXK13745.1"/>
    </source>
</evidence>
<evidence type="ECO:0000256" key="2">
    <source>
        <dbReference type="ARBA" id="ARBA00012438"/>
    </source>
</evidence>
<dbReference type="PROSITE" id="PS50109">
    <property type="entry name" value="HIS_KIN"/>
    <property type="match status" value="1"/>
</dbReference>
<organism evidence="11 12">
    <name type="scientific">Malaciobacter mytili LMG 24559</name>
    <dbReference type="NCBI Taxonomy" id="1032238"/>
    <lineage>
        <taxon>Bacteria</taxon>
        <taxon>Pseudomonadati</taxon>
        <taxon>Campylobacterota</taxon>
        <taxon>Epsilonproteobacteria</taxon>
        <taxon>Campylobacterales</taxon>
        <taxon>Arcobacteraceae</taxon>
        <taxon>Malaciobacter</taxon>
    </lineage>
</organism>
<evidence type="ECO:0000256" key="3">
    <source>
        <dbReference type="ARBA" id="ARBA00022553"/>
    </source>
</evidence>
<dbReference type="InterPro" id="IPR005467">
    <property type="entry name" value="His_kinase_dom"/>
</dbReference>
<dbReference type="KEGG" id="amyt:AMYT_1996"/>
<dbReference type="Proteomes" id="UP000290092">
    <property type="component" value="Unassembled WGS sequence"/>
</dbReference>
<dbReference type="GO" id="GO:0005524">
    <property type="term" value="F:ATP binding"/>
    <property type="evidence" value="ECO:0007669"/>
    <property type="project" value="UniProtKB-KW"/>
</dbReference>
<feature type="transmembrane region" description="Helical" evidence="9">
    <location>
        <begin position="178"/>
        <end position="200"/>
    </location>
</feature>
<dbReference type="Gene3D" id="3.30.565.10">
    <property type="entry name" value="Histidine kinase-like ATPase, C-terminal domain"/>
    <property type="match status" value="1"/>
</dbReference>
<feature type="coiled-coil region" evidence="8">
    <location>
        <begin position="372"/>
        <end position="421"/>
    </location>
</feature>
<dbReference type="Gene3D" id="3.30.450.20">
    <property type="entry name" value="PAS domain"/>
    <property type="match status" value="1"/>
</dbReference>
<evidence type="ECO:0000259" key="10">
    <source>
        <dbReference type="PROSITE" id="PS50109"/>
    </source>
</evidence>
<dbReference type="RefSeq" id="WP_114842397.1">
    <property type="nucleotide sequence ID" value="NZ_CP031219.1"/>
</dbReference>
<keyword evidence="7" id="KW-0067">ATP-binding</keyword>
<keyword evidence="9" id="KW-0472">Membrane</keyword>
<evidence type="ECO:0000313" key="12">
    <source>
        <dbReference type="Proteomes" id="UP000290092"/>
    </source>
</evidence>
<evidence type="ECO:0000256" key="4">
    <source>
        <dbReference type="ARBA" id="ARBA00022679"/>
    </source>
</evidence>
<keyword evidence="5" id="KW-0547">Nucleotide-binding</keyword>
<dbReference type="SUPFAM" id="SSF55874">
    <property type="entry name" value="ATPase domain of HSP90 chaperone/DNA topoisomerase II/histidine kinase"/>
    <property type="match status" value="1"/>
</dbReference>
<dbReference type="Pfam" id="PF07696">
    <property type="entry name" value="7TMR-DISMED2"/>
    <property type="match status" value="1"/>
</dbReference>
<dbReference type="SMART" id="SM00387">
    <property type="entry name" value="HATPase_c"/>
    <property type="match status" value="1"/>
</dbReference>
<keyword evidence="9" id="KW-1133">Transmembrane helix</keyword>
<comment type="catalytic activity">
    <reaction evidence="1">
        <text>ATP + protein L-histidine = ADP + protein N-phospho-L-histidine.</text>
        <dbReference type="EC" id="2.7.13.3"/>
    </reaction>
</comment>
<feature type="transmembrane region" description="Helical" evidence="9">
    <location>
        <begin position="243"/>
        <end position="263"/>
    </location>
</feature>
<dbReference type="Pfam" id="PF07568">
    <property type="entry name" value="HisKA_2"/>
    <property type="match status" value="1"/>
</dbReference>
<reference evidence="11 12" key="1">
    <citation type="submission" date="2017-09" db="EMBL/GenBank/DDBJ databases">
        <title>Genomics of the genus Arcobacter.</title>
        <authorList>
            <person name="Perez-Cataluna A."/>
            <person name="Figueras M.J."/>
            <person name="Salas-Masso N."/>
        </authorList>
    </citation>
    <scope>NUCLEOTIDE SEQUENCE [LARGE SCALE GENOMIC DNA]</scope>
    <source>
        <strain evidence="11 12">CECT 7386</strain>
    </source>
</reference>
<dbReference type="InterPro" id="IPR003594">
    <property type="entry name" value="HATPase_dom"/>
</dbReference>
<sequence>MYIYRLLLLLCLVTFSFGKVIEIDDKTDFEELLSKSSIYLDYENTLSIKQILNNNIQFKNNNEKLLGFGYSPKFTVWIKIQLHNKSEKTLHKIIEYDNALTTNITFYSSTNNYKPHNEGLKHITKDRKSINPIFKITLEPKQTATYYIKSFSYITTLIVKLNLWDNNKFYEEEIHHQVILALFFGAMSILGLYNLFIFFFTKDRSYLYYVLYIFGIMLHHLMYVGVTNVYLIPHYFLMDFIKYATFIVGFPALALALFTKSFLRTSQYPIFNKILNIYLIAFPFLLTIFLITDELNKYRNIFSVILLIFLVVITVYAAFKKNRQAYFVLFGWFIFLTAGMFMYLSSVGILNIFTKFPYYIEISLVLEAIIFSVALADRIKQLQKDKEEANKKLILQQKNEQKRLREKVNEKTRDLKIALDEKGLLLKELNHRVKNNMQTIVSLIRLQSDDIEDEKLQDVLITIQNRISAMGHLHELLYMQENIVDVDAHKYFKLLIDEVRQSYSSIVNINLNTKTNLQMGQAIYCGLILNELISNSFKHAFKNKEGNIDILLDKKNNEYILIVEDNGVGFDQNKPTNSLGLILIKTLAKEQLKGNIDIDSKNKVKVEIRWANV</sequence>
<dbReference type="GO" id="GO:0004673">
    <property type="term" value="F:protein histidine kinase activity"/>
    <property type="evidence" value="ECO:0007669"/>
    <property type="project" value="UniProtKB-EC"/>
</dbReference>
<comment type="caution">
    <text evidence="11">The sequence shown here is derived from an EMBL/GenBank/DDBJ whole genome shotgun (WGS) entry which is preliminary data.</text>
</comment>
<dbReference type="InterPro" id="IPR011495">
    <property type="entry name" value="Sig_transdc_His_kin_sub2_dim/P"/>
</dbReference>
<dbReference type="EC" id="2.7.13.3" evidence="2"/>
<feature type="transmembrane region" description="Helical" evidence="9">
    <location>
        <begin position="298"/>
        <end position="319"/>
    </location>
</feature>
<name>A0AAX2AEW5_9BACT</name>
<keyword evidence="3" id="KW-0597">Phosphoprotein</keyword>
<evidence type="ECO:0000256" key="6">
    <source>
        <dbReference type="ARBA" id="ARBA00022777"/>
    </source>
</evidence>
<dbReference type="InterPro" id="IPR036890">
    <property type="entry name" value="HATPase_C_sf"/>
</dbReference>
<evidence type="ECO:0000256" key="9">
    <source>
        <dbReference type="SAM" id="Phobius"/>
    </source>
</evidence>
<feature type="transmembrane region" description="Helical" evidence="9">
    <location>
        <begin position="326"/>
        <end position="344"/>
    </location>
</feature>
<dbReference type="Pfam" id="PF02518">
    <property type="entry name" value="HATPase_c"/>
    <property type="match status" value="1"/>
</dbReference>
<evidence type="ECO:0000256" key="7">
    <source>
        <dbReference type="ARBA" id="ARBA00022840"/>
    </source>
</evidence>